<gene>
    <name evidence="2" type="ORF">NDU88_002419</name>
</gene>
<accession>A0AAV7Q9U1</accession>
<sequence>MDQAGTKKGIEFASTLQDFNPSQDLYEKQFGDDEADDSEVPNISAGCIVGDADGNEWDLGNGEDKRKEGEMVEEQQEDEWWGGISSGTQG</sequence>
<keyword evidence="3" id="KW-1185">Reference proteome</keyword>
<organism evidence="2 3">
    <name type="scientific">Pleurodeles waltl</name>
    <name type="common">Iberian ribbed newt</name>
    <dbReference type="NCBI Taxonomy" id="8319"/>
    <lineage>
        <taxon>Eukaryota</taxon>
        <taxon>Metazoa</taxon>
        <taxon>Chordata</taxon>
        <taxon>Craniata</taxon>
        <taxon>Vertebrata</taxon>
        <taxon>Euteleostomi</taxon>
        <taxon>Amphibia</taxon>
        <taxon>Batrachia</taxon>
        <taxon>Caudata</taxon>
        <taxon>Salamandroidea</taxon>
        <taxon>Salamandridae</taxon>
        <taxon>Pleurodelinae</taxon>
        <taxon>Pleurodeles</taxon>
    </lineage>
</organism>
<comment type="caution">
    <text evidence="2">The sequence shown here is derived from an EMBL/GenBank/DDBJ whole genome shotgun (WGS) entry which is preliminary data.</text>
</comment>
<evidence type="ECO:0000256" key="1">
    <source>
        <dbReference type="SAM" id="MobiDB-lite"/>
    </source>
</evidence>
<reference evidence="2" key="1">
    <citation type="journal article" date="2022" name="bioRxiv">
        <title>Sequencing and chromosome-scale assembly of the giantPleurodeles waltlgenome.</title>
        <authorList>
            <person name="Brown T."/>
            <person name="Elewa A."/>
            <person name="Iarovenko S."/>
            <person name="Subramanian E."/>
            <person name="Araus A.J."/>
            <person name="Petzold A."/>
            <person name="Susuki M."/>
            <person name="Suzuki K.-i.T."/>
            <person name="Hayashi T."/>
            <person name="Toyoda A."/>
            <person name="Oliveira C."/>
            <person name="Osipova E."/>
            <person name="Leigh N.D."/>
            <person name="Simon A."/>
            <person name="Yun M.H."/>
        </authorList>
    </citation>
    <scope>NUCLEOTIDE SEQUENCE</scope>
    <source>
        <strain evidence="2">20211129_DDA</strain>
        <tissue evidence="2">Liver</tissue>
    </source>
</reference>
<evidence type="ECO:0000313" key="2">
    <source>
        <dbReference type="EMBL" id="KAJ1135992.1"/>
    </source>
</evidence>
<dbReference type="Proteomes" id="UP001066276">
    <property type="component" value="Chromosome 6"/>
</dbReference>
<protein>
    <submittedName>
        <fullName evidence="2">Uncharacterized protein</fullName>
    </submittedName>
</protein>
<dbReference type="AlphaFoldDB" id="A0AAV7Q9U1"/>
<feature type="compositionally biased region" description="Polar residues" evidence="1">
    <location>
        <begin position="14"/>
        <end position="23"/>
    </location>
</feature>
<dbReference type="EMBL" id="JANPWB010000010">
    <property type="protein sequence ID" value="KAJ1135992.1"/>
    <property type="molecule type" value="Genomic_DNA"/>
</dbReference>
<evidence type="ECO:0000313" key="3">
    <source>
        <dbReference type="Proteomes" id="UP001066276"/>
    </source>
</evidence>
<feature type="compositionally biased region" description="Acidic residues" evidence="1">
    <location>
        <begin position="71"/>
        <end position="80"/>
    </location>
</feature>
<proteinExistence type="predicted"/>
<feature type="region of interest" description="Disordered" evidence="1">
    <location>
        <begin position="1"/>
        <end position="90"/>
    </location>
</feature>
<name>A0AAV7Q9U1_PLEWA</name>